<dbReference type="Proteomes" id="UP000609849">
    <property type="component" value="Unassembled WGS sequence"/>
</dbReference>
<keyword evidence="4" id="KW-1185">Reference proteome</keyword>
<keyword evidence="1" id="KW-0472">Membrane</keyword>
<evidence type="ECO:0000313" key="4">
    <source>
        <dbReference type="Proteomes" id="UP000609849"/>
    </source>
</evidence>
<dbReference type="Pfam" id="PF04892">
    <property type="entry name" value="VanZ"/>
    <property type="match status" value="1"/>
</dbReference>
<evidence type="ECO:0000259" key="2">
    <source>
        <dbReference type="Pfam" id="PF04892"/>
    </source>
</evidence>
<dbReference type="PANTHER" id="PTHR36834">
    <property type="entry name" value="MEMBRANE PROTEIN-RELATED"/>
    <property type="match status" value="1"/>
</dbReference>
<dbReference type="EMBL" id="JACRWE010000001">
    <property type="protein sequence ID" value="MBC5995374.1"/>
    <property type="molecule type" value="Genomic_DNA"/>
</dbReference>
<sequence>MWSIFLIYIIVVLGATLGTRSSSYVGNINLNLFSSYIEACNSFSKVEWRNIILNILMFVPLGILLPLISRQCLKFGVTYLLGFLSTIFLELIQLATGRGIFELDDIFNNTLGCVIGYGIIMFFILTFTDRKKQVRDKNLIIIGLQMPLCVSIVYFSITFINYSKQELGNLSINYTHRQDMSDMNISTKMNFNNKEGKAYVYKAAVASDEESLELANGIFSTVNTKVDESKNDVYDDTTIYHSSEGNYSLWVYSTGLRTWYSNFDEMSDSNKEGLDYQEVKDLLKDFNINLPEKADFVDNGGGDYTISLDMAELDGIYLDGELSCTINDKGIISDFRNHIISYKKYKEYEIISEKEAYDKLLNGEFRDDFIEKNSEIEIKNIKLSYVIDSKGFYQPVYKFTVEGLSRGKSILIAALK</sequence>
<protein>
    <submittedName>
        <fullName evidence="3">VanZ family protein</fullName>
    </submittedName>
</protein>
<feature type="transmembrane region" description="Helical" evidence="1">
    <location>
        <begin position="106"/>
        <end position="127"/>
    </location>
</feature>
<feature type="transmembrane region" description="Helical" evidence="1">
    <location>
        <begin position="51"/>
        <end position="68"/>
    </location>
</feature>
<dbReference type="InterPro" id="IPR006976">
    <property type="entry name" value="VanZ-like"/>
</dbReference>
<feature type="transmembrane region" description="Helical" evidence="1">
    <location>
        <begin position="139"/>
        <end position="162"/>
    </location>
</feature>
<evidence type="ECO:0000313" key="3">
    <source>
        <dbReference type="EMBL" id="MBC5995374.1"/>
    </source>
</evidence>
<feature type="transmembrane region" description="Helical" evidence="1">
    <location>
        <begin position="75"/>
        <end position="94"/>
    </location>
</feature>
<accession>A0ABR7JKC2</accession>
<gene>
    <name evidence="3" type="ORF">H8923_01260</name>
</gene>
<keyword evidence="1" id="KW-0812">Transmembrane</keyword>
<feature type="domain" description="VanZ-like" evidence="2">
    <location>
        <begin position="5"/>
        <end position="123"/>
    </location>
</feature>
<dbReference type="InterPro" id="IPR053150">
    <property type="entry name" value="Teicoplanin_resist-assoc"/>
</dbReference>
<dbReference type="PANTHER" id="PTHR36834:SF1">
    <property type="entry name" value="INTEGRAL MEMBRANE PROTEIN"/>
    <property type="match status" value="1"/>
</dbReference>
<proteinExistence type="predicted"/>
<comment type="caution">
    <text evidence="3">The sequence shown here is derived from an EMBL/GenBank/DDBJ whole genome shotgun (WGS) entry which is preliminary data.</text>
</comment>
<evidence type="ECO:0000256" key="1">
    <source>
        <dbReference type="SAM" id="Phobius"/>
    </source>
</evidence>
<name>A0ABR7JKC2_9FIRM</name>
<reference evidence="3 4" key="1">
    <citation type="submission" date="2020-08" db="EMBL/GenBank/DDBJ databases">
        <authorList>
            <person name="Liu C."/>
            <person name="Sun Q."/>
        </authorList>
    </citation>
    <scope>NUCLEOTIDE SEQUENCE [LARGE SCALE GENOMIC DNA]</scope>
    <source>
        <strain evidence="3 4">NSJ-18</strain>
    </source>
</reference>
<keyword evidence="1" id="KW-1133">Transmembrane helix</keyword>
<organism evidence="3 4">
    <name type="scientific">Romboutsia faecis</name>
    <dbReference type="NCBI Taxonomy" id="2764597"/>
    <lineage>
        <taxon>Bacteria</taxon>
        <taxon>Bacillati</taxon>
        <taxon>Bacillota</taxon>
        <taxon>Clostridia</taxon>
        <taxon>Peptostreptococcales</taxon>
        <taxon>Peptostreptococcaceae</taxon>
        <taxon>Romboutsia</taxon>
    </lineage>
</organism>
<dbReference type="RefSeq" id="WP_153971418.1">
    <property type="nucleotide sequence ID" value="NZ_JACRWE010000001.1"/>
</dbReference>